<name>A0A512NJH3_9HYPH</name>
<comment type="caution">
    <text evidence="1">The sequence shown here is derived from an EMBL/GenBank/DDBJ whole genome shotgun (WGS) entry which is preliminary data.</text>
</comment>
<sequence>MAINLDASTAKIAWTTSGATAACHTGTQFALLHCTKGANLTAGDRSPAGKVKLFDAVELEGSVFLDATANEFDIGDRQIGMVQTTELMFYEFVYAGRRDSEGSCNLDLKAGFTANPSLDVQSGPGQTIDDKIFDFATLQTDRVTTPKTGFNVKVRFGDHPNNTIPYRFQNSLTGARNFLAMAARAQKFNVYLVTRANATAPVQILGRFNWAADWIVEFTWSVRTGKPTATTRRVDILEGVFVKGAPNPADTSSNIVVARSRPTANKQDEDAVNAIYNRRRAPLLRQSKHWPPGFRTNFFT</sequence>
<reference evidence="1 2" key="1">
    <citation type="submission" date="2019-07" db="EMBL/GenBank/DDBJ databases">
        <title>Whole genome shotgun sequence of Reyranella soli NBRC 108950.</title>
        <authorList>
            <person name="Hosoyama A."/>
            <person name="Uohara A."/>
            <person name="Ohji S."/>
            <person name="Ichikawa N."/>
        </authorList>
    </citation>
    <scope>NUCLEOTIDE SEQUENCE [LARGE SCALE GENOMIC DNA]</scope>
    <source>
        <strain evidence="1 2">NBRC 108950</strain>
    </source>
</reference>
<keyword evidence="2" id="KW-1185">Reference proteome</keyword>
<dbReference type="Proteomes" id="UP000321058">
    <property type="component" value="Unassembled WGS sequence"/>
</dbReference>
<organism evidence="1 2">
    <name type="scientific">Reyranella soli</name>
    <dbReference type="NCBI Taxonomy" id="1230389"/>
    <lineage>
        <taxon>Bacteria</taxon>
        <taxon>Pseudomonadati</taxon>
        <taxon>Pseudomonadota</taxon>
        <taxon>Alphaproteobacteria</taxon>
        <taxon>Hyphomicrobiales</taxon>
        <taxon>Reyranellaceae</taxon>
        <taxon>Reyranella</taxon>
    </lineage>
</organism>
<dbReference type="RefSeq" id="WP_147154462.1">
    <property type="nucleotide sequence ID" value="NZ_BKAJ01000119.1"/>
</dbReference>
<evidence type="ECO:0000313" key="1">
    <source>
        <dbReference type="EMBL" id="GEP59103.1"/>
    </source>
</evidence>
<dbReference type="AlphaFoldDB" id="A0A512NJH3"/>
<evidence type="ECO:0000313" key="2">
    <source>
        <dbReference type="Proteomes" id="UP000321058"/>
    </source>
</evidence>
<gene>
    <name evidence="1" type="ORF">RSO01_62690</name>
</gene>
<proteinExistence type="predicted"/>
<dbReference type="EMBL" id="BKAJ01000119">
    <property type="protein sequence ID" value="GEP59103.1"/>
    <property type="molecule type" value="Genomic_DNA"/>
</dbReference>
<dbReference type="OrthoDB" id="8149428at2"/>
<protein>
    <submittedName>
        <fullName evidence="1">Uncharacterized protein</fullName>
    </submittedName>
</protein>
<accession>A0A512NJH3</accession>